<reference evidence="2 3" key="1">
    <citation type="journal article" date="2016" name="Nat. Commun.">
        <title>Thousands of microbial genomes shed light on interconnected biogeochemical processes in an aquifer system.</title>
        <authorList>
            <person name="Anantharaman K."/>
            <person name="Brown C.T."/>
            <person name="Hug L.A."/>
            <person name="Sharon I."/>
            <person name="Castelle C.J."/>
            <person name="Probst A.J."/>
            <person name="Thomas B.C."/>
            <person name="Singh A."/>
            <person name="Wilkins M.J."/>
            <person name="Karaoz U."/>
            <person name="Brodie E.L."/>
            <person name="Williams K.H."/>
            <person name="Hubbard S.S."/>
            <person name="Banfield J.F."/>
        </authorList>
    </citation>
    <scope>NUCLEOTIDE SEQUENCE [LARGE SCALE GENOMIC DNA]</scope>
</reference>
<evidence type="ECO:0008006" key="4">
    <source>
        <dbReference type="Google" id="ProtNLM"/>
    </source>
</evidence>
<dbReference type="EMBL" id="MFMT01000042">
    <property type="protein sequence ID" value="OGG87738.1"/>
    <property type="molecule type" value="Genomic_DNA"/>
</dbReference>
<evidence type="ECO:0000313" key="3">
    <source>
        <dbReference type="Proteomes" id="UP000179230"/>
    </source>
</evidence>
<name>A0A1F6FPF0_9BACT</name>
<comment type="caution">
    <text evidence="2">The sequence shown here is derived from an EMBL/GenBank/DDBJ whole genome shotgun (WGS) entry which is preliminary data.</text>
</comment>
<feature type="chain" id="PRO_5009524415" description="FlgO domain-containing protein" evidence="1">
    <location>
        <begin position="22"/>
        <end position="168"/>
    </location>
</feature>
<sequence>MRKMFVFIVLAWLLMTNATSALTITEAQKCADRLLEAYNSRSYPGKMLMLEAITQRTFGMLYRSMTNQEKAEATKATKRVLRESFEQPTGQYQYKDLVVGPVETTKHGFRINGTVHITSPKYTGTASFMALVYPGCKVEQARIGNIYALDIALREMLKKESKWRDILG</sequence>
<proteinExistence type="predicted"/>
<accession>A0A1F6FPF0</accession>
<gene>
    <name evidence="2" type="ORF">A2592_03390</name>
</gene>
<dbReference type="AlphaFoldDB" id="A0A1F6FPF0"/>
<dbReference type="Proteomes" id="UP000179230">
    <property type="component" value="Unassembled WGS sequence"/>
</dbReference>
<feature type="signal peptide" evidence="1">
    <location>
        <begin position="1"/>
        <end position="21"/>
    </location>
</feature>
<evidence type="ECO:0000313" key="2">
    <source>
        <dbReference type="EMBL" id="OGG87738.1"/>
    </source>
</evidence>
<keyword evidence="1" id="KW-0732">Signal</keyword>
<protein>
    <recommendedName>
        <fullName evidence="4">FlgO domain-containing protein</fullName>
    </recommendedName>
</protein>
<organism evidence="2 3">
    <name type="scientific">Candidatus Kaiserbacteria bacterium RIFOXYD1_FULL_42_15</name>
    <dbReference type="NCBI Taxonomy" id="1798532"/>
    <lineage>
        <taxon>Bacteria</taxon>
        <taxon>Candidatus Kaiseribacteriota</taxon>
    </lineage>
</organism>
<evidence type="ECO:0000256" key="1">
    <source>
        <dbReference type="SAM" id="SignalP"/>
    </source>
</evidence>